<keyword evidence="10 15" id="KW-0862">Zinc</keyword>
<keyword evidence="9 15" id="KW-0547">Nucleotide-binding</keyword>
<dbReference type="PANTHER" id="PTHR10890:SF3">
    <property type="entry name" value="CYSTEINE--TRNA LIGASE, CYTOPLASMIC"/>
    <property type="match status" value="1"/>
</dbReference>
<reference evidence="17 18" key="1">
    <citation type="journal article" date="2010" name="Stand. Genomic Sci.">
        <title>Complete genome sequence of Desulfarculus baarsii type strain (2st14).</title>
        <authorList>
            <person name="Sun H."/>
            <person name="Spring S."/>
            <person name="Lapidus A."/>
            <person name="Davenport K."/>
            <person name="Del Rio T.G."/>
            <person name="Tice H."/>
            <person name="Nolan M."/>
            <person name="Copeland A."/>
            <person name="Cheng J.F."/>
            <person name="Lucas S."/>
            <person name="Tapia R."/>
            <person name="Goodwin L."/>
            <person name="Pitluck S."/>
            <person name="Ivanova N."/>
            <person name="Pagani I."/>
            <person name="Mavromatis K."/>
            <person name="Ovchinnikova G."/>
            <person name="Pati A."/>
            <person name="Chen A."/>
            <person name="Palaniappan K."/>
            <person name="Hauser L."/>
            <person name="Chang Y.J."/>
            <person name="Jeffries C.D."/>
            <person name="Detter J.C."/>
            <person name="Han C."/>
            <person name="Rohde M."/>
            <person name="Brambilla E."/>
            <person name="Goker M."/>
            <person name="Woyke T."/>
            <person name="Bristow J."/>
            <person name="Eisen J.A."/>
            <person name="Markowitz V."/>
            <person name="Hugenholtz P."/>
            <person name="Kyrpides N.C."/>
            <person name="Klenk H.P."/>
            <person name="Land M."/>
        </authorList>
    </citation>
    <scope>NUCLEOTIDE SEQUENCE [LARGE SCALE GENOMIC DNA]</scope>
    <source>
        <strain evidence="18">ATCC 33931 / DSM 2075 / LMG 7858 / VKM B-1802 / 2st14</strain>
    </source>
</reference>
<keyword evidence="14 15" id="KW-0030">Aminoacyl-tRNA synthetase</keyword>
<dbReference type="FunFam" id="3.40.50.1100:FF:000003">
    <property type="entry name" value="Cystathionine beta-synthase"/>
    <property type="match status" value="1"/>
</dbReference>
<feature type="binding site" evidence="15">
    <location>
        <position position="549"/>
    </location>
    <ligand>
        <name>Zn(2+)</name>
        <dbReference type="ChEBI" id="CHEBI:29105"/>
    </ligand>
</feature>
<dbReference type="InterPro" id="IPR015803">
    <property type="entry name" value="Cys-tRNA-ligase"/>
</dbReference>
<evidence type="ECO:0000256" key="2">
    <source>
        <dbReference type="ARBA" id="ARBA00004496"/>
    </source>
</evidence>
<dbReference type="SMART" id="SM00840">
    <property type="entry name" value="DALR_2"/>
    <property type="match status" value="1"/>
</dbReference>
<comment type="cofactor">
    <cofactor evidence="1">
        <name>pyridoxal 5'-phosphate</name>
        <dbReference type="ChEBI" id="CHEBI:597326"/>
    </cofactor>
</comment>
<dbReference type="Pfam" id="PF01406">
    <property type="entry name" value="tRNA-synt_1e"/>
    <property type="match status" value="1"/>
</dbReference>
<evidence type="ECO:0000256" key="3">
    <source>
        <dbReference type="ARBA" id="ARBA00005594"/>
    </source>
</evidence>
<dbReference type="eggNOG" id="COG0215">
    <property type="taxonomic scope" value="Bacteria"/>
</dbReference>
<evidence type="ECO:0000256" key="9">
    <source>
        <dbReference type="ARBA" id="ARBA00022741"/>
    </source>
</evidence>
<dbReference type="GO" id="GO:0008270">
    <property type="term" value="F:zinc ion binding"/>
    <property type="evidence" value="ECO:0007669"/>
    <property type="project" value="UniProtKB-UniRule"/>
</dbReference>
<evidence type="ECO:0000256" key="5">
    <source>
        <dbReference type="ARBA" id="ARBA00011245"/>
    </source>
</evidence>
<dbReference type="HAMAP" id="MF_00041">
    <property type="entry name" value="Cys_tRNA_synth"/>
    <property type="match status" value="1"/>
</dbReference>
<name>E1QM31_DESB2</name>
<evidence type="ECO:0000256" key="4">
    <source>
        <dbReference type="ARBA" id="ARBA00007103"/>
    </source>
</evidence>
<sequence length="775" mass="86588">MTLRMVDNVLELIGETPLVRLGRVTPLGGAPIYAKLEYLNPGGSVKDRAALRMLEAAEVSGELTRDKIVLEATSGNTGIGLAMVCAVKGYRMLFTMSESASEERRKILRAYGADILLTPAHLATDGAIEEAYRLAREEPERYFLVDQFNNYNNVMAHYQHGTADEIHRATQGRARVVVATLGTSGTAMGLAKRLHELDPAIKLVAVEPYQGHKIQGLKNMKESLRPGIFDPHLPDQIVNVDDDAAYAMARRLAREEGIFVGMSAGAAVVAAVEQARGLSEGMVVAILPDGGERYLSTPLFVSEKVPEPLKFFNTLTRRIDELRPVRPGRVGIYACGPSLDGPPDLGLCRRMIFADLLRRYLELRGFEVKLVVNIADIDDRTVNQCLAEGAELKEFTARWEKAFHEDMAALNVLPASDYPKASEHIPEMIEETRKLLAKDLAYEKLRSVYFNISRYPNYGQLSHVDLNAIQKGKTVDFDYYEKENPSDFTLFKRASLQELKAGVYWPTPWGNCRPGWHVECACMSAGHLGQPFDIHLASSDLIFPHGDNEIAIAESLYGKPLANLWLHSEVVVVDGKKANRVQGNDVSLRELLEQGHSPQAVRYWMLSQHYRRALRFAPEQLDLAERTVRRLNDFVARLRFLTPAPDDAQAEDVDQLIYETRYRFQEAMDNDLGVAKAQGHIFAFIKAINRLAAGEGLTMAQIQKVLEFMQRLDSVLGVMNFDGSSWDPAIEELVQKREQARADGDFALADRLREQLAEMGVQVADTPSGARWHRA</sequence>
<dbReference type="AlphaFoldDB" id="E1QM31"/>
<dbReference type="eggNOG" id="COG0031">
    <property type="taxonomic scope" value="Bacteria"/>
</dbReference>
<evidence type="ECO:0000256" key="11">
    <source>
        <dbReference type="ARBA" id="ARBA00022840"/>
    </source>
</evidence>
<dbReference type="Pfam" id="PF23493">
    <property type="entry name" value="CysS_C"/>
    <property type="match status" value="1"/>
</dbReference>
<evidence type="ECO:0000256" key="1">
    <source>
        <dbReference type="ARBA" id="ARBA00001933"/>
    </source>
</evidence>
<keyword evidence="13 15" id="KW-0648">Protein biosynthesis</keyword>
<dbReference type="Gene3D" id="3.40.50.620">
    <property type="entry name" value="HUPs"/>
    <property type="match status" value="1"/>
</dbReference>
<keyword evidence="11 15" id="KW-0067">ATP-binding</keyword>
<dbReference type="KEGG" id="dbr:Deba_3263"/>
<dbReference type="GO" id="GO:0005829">
    <property type="term" value="C:cytosol"/>
    <property type="evidence" value="ECO:0007669"/>
    <property type="project" value="TreeGrafter"/>
</dbReference>
<dbReference type="InterPro" id="IPR024909">
    <property type="entry name" value="Cys-tRNA/MSH_ligase"/>
</dbReference>
<feature type="binding site" evidence="15">
    <location>
        <position position="545"/>
    </location>
    <ligand>
        <name>Zn(2+)</name>
        <dbReference type="ChEBI" id="CHEBI:29105"/>
    </ligand>
</feature>
<evidence type="ECO:0000256" key="15">
    <source>
        <dbReference type="HAMAP-Rule" id="MF_00041"/>
    </source>
</evidence>
<dbReference type="GO" id="GO:0006535">
    <property type="term" value="P:cysteine biosynthetic process from serine"/>
    <property type="evidence" value="ECO:0007669"/>
    <property type="project" value="InterPro"/>
</dbReference>
<dbReference type="CDD" id="cd01561">
    <property type="entry name" value="CBS_like"/>
    <property type="match status" value="1"/>
</dbReference>
<keyword evidence="18" id="KW-1185">Reference proteome</keyword>
<comment type="similarity">
    <text evidence="4">Belongs to the cysteine synthase/cystathionine beta-synthase family.</text>
</comment>
<dbReference type="NCBIfam" id="TIGR00435">
    <property type="entry name" value="cysS"/>
    <property type="match status" value="1"/>
</dbReference>
<dbReference type="GO" id="GO:0005524">
    <property type="term" value="F:ATP binding"/>
    <property type="evidence" value="ECO:0007669"/>
    <property type="project" value="UniProtKB-UniRule"/>
</dbReference>
<dbReference type="GO" id="GO:0006423">
    <property type="term" value="P:cysteinyl-tRNA aminoacylation"/>
    <property type="evidence" value="ECO:0007669"/>
    <property type="project" value="UniProtKB-UniRule"/>
</dbReference>
<comment type="similarity">
    <text evidence="3 15">Belongs to the class-I aminoacyl-tRNA synthetase family.</text>
</comment>
<accession>E1QM31</accession>
<evidence type="ECO:0000256" key="6">
    <source>
        <dbReference type="ARBA" id="ARBA00022490"/>
    </source>
</evidence>
<dbReference type="HOGENOM" id="CLU_013528_5_0_7"/>
<evidence type="ECO:0000256" key="7">
    <source>
        <dbReference type="ARBA" id="ARBA00022598"/>
    </source>
</evidence>
<dbReference type="SUPFAM" id="SSF52374">
    <property type="entry name" value="Nucleotidylyl transferase"/>
    <property type="match status" value="1"/>
</dbReference>
<dbReference type="RefSeq" id="WP_013260052.1">
    <property type="nucleotide sequence ID" value="NC_014365.1"/>
</dbReference>
<dbReference type="InterPro" id="IPR001216">
    <property type="entry name" value="P-phosphate_BS"/>
</dbReference>
<protein>
    <recommendedName>
        <fullName evidence="15">Cysteine--tRNA ligase</fullName>
        <ecNumber evidence="15">6.1.1.16</ecNumber>
    </recommendedName>
    <alternativeName>
        <fullName evidence="15">Cysteinyl-tRNA synthetase</fullName>
        <shortName evidence="15">CysRS</shortName>
    </alternativeName>
</protein>
<keyword evidence="12" id="KW-0663">Pyridoxal phosphate</keyword>
<dbReference type="InterPro" id="IPR015273">
    <property type="entry name" value="Cys-tRNA-synt_Ia_DALR"/>
</dbReference>
<dbReference type="PANTHER" id="PTHR10890">
    <property type="entry name" value="CYSTEINYL-TRNA SYNTHETASE"/>
    <property type="match status" value="1"/>
</dbReference>
<keyword evidence="6 15" id="KW-0963">Cytoplasm</keyword>
<evidence type="ECO:0000256" key="14">
    <source>
        <dbReference type="ARBA" id="ARBA00023146"/>
    </source>
</evidence>
<evidence type="ECO:0000313" key="17">
    <source>
        <dbReference type="EMBL" id="ADK86616.1"/>
    </source>
</evidence>
<gene>
    <name evidence="15" type="primary">cysS</name>
    <name evidence="17" type="ordered locus">Deba_3263</name>
</gene>
<dbReference type="Gene3D" id="1.20.120.1910">
    <property type="entry name" value="Cysteine-tRNA ligase, C-terminal anti-codon recognition domain"/>
    <property type="match status" value="1"/>
</dbReference>
<dbReference type="SUPFAM" id="SSF53686">
    <property type="entry name" value="Tryptophan synthase beta subunit-like PLP-dependent enzymes"/>
    <property type="match status" value="1"/>
</dbReference>
<dbReference type="SUPFAM" id="SSF47323">
    <property type="entry name" value="Anticodon-binding domain of a subclass of class I aminoacyl-tRNA synthetases"/>
    <property type="match status" value="1"/>
</dbReference>
<evidence type="ECO:0000256" key="8">
    <source>
        <dbReference type="ARBA" id="ARBA00022723"/>
    </source>
</evidence>
<dbReference type="PRINTS" id="PR00983">
    <property type="entry name" value="TRNASYNTHCYS"/>
</dbReference>
<dbReference type="InterPro" id="IPR036052">
    <property type="entry name" value="TrpB-like_PALP_sf"/>
</dbReference>
<dbReference type="Pfam" id="PF09190">
    <property type="entry name" value="DALR_2"/>
    <property type="match status" value="1"/>
</dbReference>
<evidence type="ECO:0000259" key="16">
    <source>
        <dbReference type="SMART" id="SM00840"/>
    </source>
</evidence>
<evidence type="ECO:0000313" key="18">
    <source>
        <dbReference type="Proteomes" id="UP000009047"/>
    </source>
</evidence>
<feature type="domain" description="Cysteinyl-tRNA synthetase class Ia DALR" evidence="16">
    <location>
        <begin position="663"/>
        <end position="727"/>
    </location>
</feature>
<dbReference type="Proteomes" id="UP000009047">
    <property type="component" value="Chromosome"/>
</dbReference>
<dbReference type="GO" id="GO:0016765">
    <property type="term" value="F:transferase activity, transferring alkyl or aryl (other than methyl) groups"/>
    <property type="evidence" value="ECO:0007669"/>
    <property type="project" value="UniProtKB-ARBA"/>
</dbReference>
<dbReference type="EC" id="6.1.1.16" evidence="15"/>
<evidence type="ECO:0000256" key="10">
    <source>
        <dbReference type="ARBA" id="ARBA00022833"/>
    </source>
</evidence>
<dbReference type="PROSITE" id="PS00901">
    <property type="entry name" value="CYS_SYNTHASE"/>
    <property type="match status" value="1"/>
</dbReference>
<organism evidence="17 18">
    <name type="scientific">Desulfarculus baarsii (strain ATCC 33931 / DSM 2075 / LMG 7858 / VKM B-1802 / 2st14)</name>
    <dbReference type="NCBI Taxonomy" id="644282"/>
    <lineage>
        <taxon>Bacteria</taxon>
        <taxon>Pseudomonadati</taxon>
        <taxon>Thermodesulfobacteriota</taxon>
        <taxon>Desulfarculia</taxon>
        <taxon>Desulfarculales</taxon>
        <taxon>Desulfarculaceae</taxon>
        <taxon>Desulfarculus</taxon>
    </lineage>
</organism>
<comment type="cofactor">
    <cofactor evidence="15">
        <name>Zn(2+)</name>
        <dbReference type="ChEBI" id="CHEBI:29105"/>
    </cofactor>
    <text evidence="15">Binds 1 zinc ion per subunit.</text>
</comment>
<dbReference type="InterPro" id="IPR001926">
    <property type="entry name" value="TrpB-like_PALP"/>
</dbReference>
<evidence type="ECO:0000256" key="12">
    <source>
        <dbReference type="ARBA" id="ARBA00022898"/>
    </source>
</evidence>
<evidence type="ECO:0000256" key="13">
    <source>
        <dbReference type="ARBA" id="ARBA00022917"/>
    </source>
</evidence>
<feature type="binding site" evidence="15">
    <location>
        <position position="520"/>
    </location>
    <ligand>
        <name>Zn(2+)</name>
        <dbReference type="ChEBI" id="CHEBI:29105"/>
    </ligand>
</feature>
<dbReference type="InterPro" id="IPR032678">
    <property type="entry name" value="tRNA-synt_1_cat_dom"/>
</dbReference>
<comment type="subunit">
    <text evidence="5 15">Monomer.</text>
</comment>
<keyword evidence="8 15" id="KW-0479">Metal-binding</keyword>
<dbReference type="InterPro" id="IPR056411">
    <property type="entry name" value="CysS_C"/>
</dbReference>
<dbReference type="STRING" id="644282.Deba_3263"/>
<dbReference type="GO" id="GO:0004817">
    <property type="term" value="F:cysteine-tRNA ligase activity"/>
    <property type="evidence" value="ECO:0007669"/>
    <property type="project" value="UniProtKB-UniRule"/>
</dbReference>
<dbReference type="InterPro" id="IPR009080">
    <property type="entry name" value="tRNAsynth_Ia_anticodon-bd"/>
</dbReference>
<comment type="subcellular location">
    <subcellularLocation>
        <location evidence="2 15">Cytoplasm</location>
    </subcellularLocation>
</comment>
<proteinExistence type="inferred from homology"/>
<dbReference type="EMBL" id="CP002085">
    <property type="protein sequence ID" value="ADK86616.1"/>
    <property type="molecule type" value="Genomic_DNA"/>
</dbReference>
<comment type="catalytic activity">
    <reaction evidence="15">
        <text>tRNA(Cys) + L-cysteine + ATP = L-cysteinyl-tRNA(Cys) + AMP + diphosphate</text>
        <dbReference type="Rhea" id="RHEA:17773"/>
        <dbReference type="Rhea" id="RHEA-COMP:9661"/>
        <dbReference type="Rhea" id="RHEA-COMP:9679"/>
        <dbReference type="ChEBI" id="CHEBI:30616"/>
        <dbReference type="ChEBI" id="CHEBI:33019"/>
        <dbReference type="ChEBI" id="CHEBI:35235"/>
        <dbReference type="ChEBI" id="CHEBI:78442"/>
        <dbReference type="ChEBI" id="CHEBI:78517"/>
        <dbReference type="ChEBI" id="CHEBI:456215"/>
        <dbReference type="EC" id="6.1.1.16"/>
    </reaction>
</comment>
<dbReference type="InterPro" id="IPR014729">
    <property type="entry name" value="Rossmann-like_a/b/a_fold"/>
</dbReference>
<keyword evidence="7 15" id="KW-0436">Ligase</keyword>
<dbReference type="Gene3D" id="3.40.50.1100">
    <property type="match status" value="2"/>
</dbReference>
<dbReference type="Pfam" id="PF00291">
    <property type="entry name" value="PALP"/>
    <property type="match status" value="1"/>
</dbReference>
<comment type="caution">
    <text evidence="15">Lacks conserved residue(s) required for the propagation of feature annotation.</text>
</comment>
<feature type="binding site" evidence="15">
    <location>
        <position position="335"/>
    </location>
    <ligand>
        <name>Zn(2+)</name>
        <dbReference type="ChEBI" id="CHEBI:29105"/>
    </ligand>
</feature>